<keyword evidence="4" id="KW-1185">Reference proteome</keyword>
<dbReference type="InterPro" id="IPR007730">
    <property type="entry name" value="SPOR-like_dom"/>
</dbReference>
<feature type="compositionally biased region" description="Basic and acidic residues" evidence="1">
    <location>
        <begin position="60"/>
        <end position="73"/>
    </location>
</feature>
<evidence type="ECO:0000313" key="3">
    <source>
        <dbReference type="EMBL" id="GAA5525138.1"/>
    </source>
</evidence>
<protein>
    <recommendedName>
        <fullName evidence="2">SPOR domain-containing protein</fullName>
    </recommendedName>
</protein>
<name>A0ABP9WPK5_9GAMM</name>
<dbReference type="EMBL" id="BAABRT010000011">
    <property type="protein sequence ID" value="GAA5525138.1"/>
    <property type="molecule type" value="Genomic_DNA"/>
</dbReference>
<gene>
    <name evidence="3" type="ORF">Maes01_01703</name>
</gene>
<dbReference type="PROSITE" id="PS51724">
    <property type="entry name" value="SPOR"/>
    <property type="match status" value="1"/>
</dbReference>
<evidence type="ECO:0000313" key="4">
    <source>
        <dbReference type="Proteomes" id="UP001408594"/>
    </source>
</evidence>
<evidence type="ECO:0000259" key="2">
    <source>
        <dbReference type="PROSITE" id="PS51724"/>
    </source>
</evidence>
<evidence type="ECO:0000256" key="1">
    <source>
        <dbReference type="SAM" id="MobiDB-lite"/>
    </source>
</evidence>
<reference evidence="3 4" key="1">
    <citation type="submission" date="2024-02" db="EMBL/GenBank/DDBJ databases">
        <title>Microbulbifer aestuariivivens NBRC 112533.</title>
        <authorList>
            <person name="Ichikawa N."/>
            <person name="Katano-Makiyama Y."/>
            <person name="Hidaka K."/>
        </authorList>
    </citation>
    <scope>NUCLEOTIDE SEQUENCE [LARGE SCALE GENOMIC DNA]</scope>
    <source>
        <strain evidence="3 4">NBRC 112533</strain>
    </source>
</reference>
<proteinExistence type="predicted"/>
<dbReference type="SUPFAM" id="SSF110997">
    <property type="entry name" value="Sporulation related repeat"/>
    <property type="match status" value="1"/>
</dbReference>
<feature type="domain" description="SPOR" evidence="2">
    <location>
        <begin position="119"/>
        <end position="197"/>
    </location>
</feature>
<organism evidence="3 4">
    <name type="scientific">Microbulbifer aestuariivivens</name>
    <dbReference type="NCBI Taxonomy" id="1908308"/>
    <lineage>
        <taxon>Bacteria</taxon>
        <taxon>Pseudomonadati</taxon>
        <taxon>Pseudomonadota</taxon>
        <taxon>Gammaproteobacteria</taxon>
        <taxon>Cellvibrionales</taxon>
        <taxon>Microbulbiferaceae</taxon>
        <taxon>Microbulbifer</taxon>
    </lineage>
</organism>
<feature type="region of interest" description="Disordered" evidence="1">
    <location>
        <begin position="51"/>
        <end position="73"/>
    </location>
</feature>
<dbReference type="RefSeq" id="WP_345550589.1">
    <property type="nucleotide sequence ID" value="NZ_BAABRT010000011.1"/>
</dbReference>
<comment type="caution">
    <text evidence="3">The sequence shown here is derived from an EMBL/GenBank/DDBJ whole genome shotgun (WGS) entry which is preliminary data.</text>
</comment>
<dbReference type="Proteomes" id="UP001408594">
    <property type="component" value="Unassembled WGS sequence"/>
</dbReference>
<sequence>MRWIVLLLLVANIGAFAWFRYFAGPAAPAVAGNTAEVPALPEGKRIELVGEVPANTQPRLEQEPKPQPKRERAVNVPAAVAGKSLCTIIGPVEEVYQGEDIVERLAALQIPARLREIQMAGQMRYWVYLSPLGSRQEALRKLRELQAEGVDTYLIPKGSLTNGISFGIFSEEERAESLAAELRQRGYPVLTREEPRTYLERWILLEAGAEAALAEAFWQQLQLDYPQMDRKQNLCQELESD</sequence>
<dbReference type="InterPro" id="IPR036680">
    <property type="entry name" value="SPOR-like_sf"/>
</dbReference>
<accession>A0ABP9WPK5</accession>